<dbReference type="InterPro" id="IPR050696">
    <property type="entry name" value="FtsA/MreB"/>
</dbReference>
<evidence type="ECO:0000256" key="4">
    <source>
        <dbReference type="ARBA" id="ARBA00023306"/>
    </source>
</evidence>
<dbReference type="RefSeq" id="WP_092319501.1">
    <property type="nucleotide sequence ID" value="NZ_FOKY01000013.1"/>
</dbReference>
<dbReference type="InterPro" id="IPR020823">
    <property type="entry name" value="Cell_div_FtsA"/>
</dbReference>
<evidence type="ECO:0000313" key="9">
    <source>
        <dbReference type="Proteomes" id="UP000240042"/>
    </source>
</evidence>
<dbReference type="OrthoDB" id="9768127at2"/>
<evidence type="ECO:0000256" key="1">
    <source>
        <dbReference type="ARBA" id="ARBA00022475"/>
    </source>
</evidence>
<dbReference type="Gene3D" id="3.30.420.40">
    <property type="match status" value="1"/>
</dbReference>
<evidence type="ECO:0000256" key="5">
    <source>
        <dbReference type="HAMAP-Rule" id="MF_02033"/>
    </source>
</evidence>
<evidence type="ECO:0000256" key="3">
    <source>
        <dbReference type="ARBA" id="ARBA00023136"/>
    </source>
</evidence>
<keyword evidence="9" id="KW-1185">Reference proteome</keyword>
<comment type="similarity">
    <text evidence="5 6">Belongs to the FtsA/MreB family.</text>
</comment>
<feature type="domain" description="SHS2" evidence="7">
    <location>
        <begin position="12"/>
        <end position="199"/>
    </location>
</feature>
<evidence type="ECO:0000256" key="2">
    <source>
        <dbReference type="ARBA" id="ARBA00022618"/>
    </source>
</evidence>
<gene>
    <name evidence="5" type="primary">ftsA</name>
    <name evidence="8" type="ORF">SAMN02745150_01122</name>
</gene>
<keyword evidence="1 5" id="KW-1003">Cell membrane</keyword>
<reference evidence="9" key="1">
    <citation type="submission" date="2016-10" db="EMBL/GenBank/DDBJ databases">
        <authorList>
            <person name="Varghese N."/>
            <person name="Submissions S."/>
        </authorList>
    </citation>
    <scope>NUCLEOTIDE SEQUENCE [LARGE SCALE GENOMIC DNA]</scope>
    <source>
        <strain evidence="9">ATCC 43811</strain>
    </source>
</reference>
<protein>
    <recommendedName>
        <fullName evidence="5 6">Cell division protein FtsA</fullName>
    </recommendedName>
</protein>
<sequence>MSVKKNQHSAVLAGLDMGTSKICAVISRLNHNKQLEILGTGYVPSRGIRKGVVVNLEQAAASAQAAIEKAELQAGLRVDGVLLGVSGGHIESTTSKGVIAISVHKEITENDIRRVIDAAAAVVIPPDREIIHVLPQDFAVDDEPGVKDPVGMTGSRLEVRVHIITVAAAAVSNLIKSIYKAGFDTADIILKTLASARAVVSEEEKEDGCVLIDIGAGTTDFVVFLNGGMRHTGQISIGGNHITNDISYGMKTTMHIAEKIKCQFGSAIAVAVPMKEQFEIPNPTGRSERWESRRILAEIIQPRLEEILFLINEEIEKTGLKPRLSAGIILTGGVSCTENIENLAAEIFQVPVRIGYPLNISGLNEFVVDPACSTATGLSLYVAHYIPKSGSMSSPDEDRNFQTIVNRIQDWFNEFF</sequence>
<dbReference type="PIRSF" id="PIRSF003101">
    <property type="entry name" value="FtsA"/>
    <property type="match status" value="1"/>
</dbReference>
<dbReference type="Pfam" id="PF02491">
    <property type="entry name" value="SHS2_FTSA"/>
    <property type="match status" value="1"/>
</dbReference>
<keyword evidence="4 5" id="KW-0131">Cell cycle</keyword>
<comment type="function">
    <text evidence="5 6">Cell division protein that is involved in the assembly of the Z ring. May serve as a membrane anchor for the Z ring.</text>
</comment>
<dbReference type="SUPFAM" id="SSF53067">
    <property type="entry name" value="Actin-like ATPase domain"/>
    <property type="match status" value="2"/>
</dbReference>
<dbReference type="Pfam" id="PF14450">
    <property type="entry name" value="FtsA"/>
    <property type="match status" value="1"/>
</dbReference>
<evidence type="ECO:0000256" key="6">
    <source>
        <dbReference type="PIRNR" id="PIRNR003101"/>
    </source>
</evidence>
<dbReference type="PANTHER" id="PTHR32432">
    <property type="entry name" value="CELL DIVISION PROTEIN FTSA-RELATED"/>
    <property type="match status" value="1"/>
</dbReference>
<dbReference type="GO" id="GO:0032153">
    <property type="term" value="C:cell division site"/>
    <property type="evidence" value="ECO:0007669"/>
    <property type="project" value="UniProtKB-UniRule"/>
</dbReference>
<dbReference type="HAMAP" id="MF_02033">
    <property type="entry name" value="FtsA"/>
    <property type="match status" value="1"/>
</dbReference>
<organism evidence="8 9">
    <name type="scientific">Brevinema andersonii</name>
    <dbReference type="NCBI Taxonomy" id="34097"/>
    <lineage>
        <taxon>Bacteria</taxon>
        <taxon>Pseudomonadati</taxon>
        <taxon>Spirochaetota</taxon>
        <taxon>Spirochaetia</taxon>
        <taxon>Brevinematales</taxon>
        <taxon>Brevinemataceae</taxon>
        <taxon>Brevinema</taxon>
    </lineage>
</organism>
<name>A0A1I1EJF5_BREAD</name>
<dbReference type="STRING" id="34097.SAMN02745150_01122"/>
<dbReference type="Proteomes" id="UP000240042">
    <property type="component" value="Unassembled WGS sequence"/>
</dbReference>
<dbReference type="InterPro" id="IPR043129">
    <property type="entry name" value="ATPase_NBD"/>
</dbReference>
<dbReference type="Gene3D" id="3.30.1490.110">
    <property type="match status" value="1"/>
</dbReference>
<keyword evidence="2 5" id="KW-0132">Cell division</keyword>
<dbReference type="CDD" id="cd24048">
    <property type="entry name" value="ASKHA_NBD_FtsA"/>
    <property type="match status" value="1"/>
</dbReference>
<accession>A0A1I1EJF5</accession>
<dbReference type="PANTHER" id="PTHR32432:SF4">
    <property type="entry name" value="CELL DIVISION PROTEIN FTSA"/>
    <property type="match status" value="1"/>
</dbReference>
<dbReference type="SMART" id="SM00842">
    <property type="entry name" value="FtsA"/>
    <property type="match status" value="1"/>
</dbReference>
<dbReference type="GO" id="GO:0009898">
    <property type="term" value="C:cytoplasmic side of plasma membrane"/>
    <property type="evidence" value="ECO:0007669"/>
    <property type="project" value="UniProtKB-UniRule"/>
</dbReference>
<evidence type="ECO:0000313" key="8">
    <source>
        <dbReference type="EMBL" id="SFB86826.1"/>
    </source>
</evidence>
<dbReference type="AlphaFoldDB" id="A0A1I1EJF5"/>
<dbReference type="EMBL" id="FOKY01000013">
    <property type="protein sequence ID" value="SFB86826.1"/>
    <property type="molecule type" value="Genomic_DNA"/>
</dbReference>
<evidence type="ECO:0000259" key="7">
    <source>
        <dbReference type="SMART" id="SM00842"/>
    </source>
</evidence>
<dbReference type="NCBIfam" id="TIGR01174">
    <property type="entry name" value="ftsA"/>
    <property type="match status" value="1"/>
</dbReference>
<dbReference type="GO" id="GO:0043093">
    <property type="term" value="P:FtsZ-dependent cytokinesis"/>
    <property type="evidence" value="ECO:0007669"/>
    <property type="project" value="UniProtKB-UniRule"/>
</dbReference>
<keyword evidence="3 5" id="KW-0472">Membrane</keyword>
<dbReference type="InterPro" id="IPR003494">
    <property type="entry name" value="SHS2_FtsA"/>
</dbReference>
<proteinExistence type="inferred from homology"/>
<comment type="subcellular location">
    <subcellularLocation>
        <location evidence="5">Cell membrane</location>
        <topology evidence="5">Peripheral membrane protein</topology>
        <orientation evidence="5">Cytoplasmic side</orientation>
    </subcellularLocation>
    <text evidence="5">Localizes to the Z ring in an FtsZ-dependent manner. Targeted to the membrane through a conserved C-terminal amphipathic helix.</text>
</comment>
<comment type="subunit">
    <text evidence="5">Self-interacts. Interacts with FtsZ.</text>
</comment>